<dbReference type="EMBL" id="PYDT01000005">
    <property type="protein sequence ID" value="THU60805.1"/>
    <property type="molecule type" value="Genomic_DNA"/>
</dbReference>
<feature type="compositionally biased region" description="Low complexity" evidence="1">
    <location>
        <begin position="95"/>
        <end position="109"/>
    </location>
</feature>
<dbReference type="AlphaFoldDB" id="A0A4S8JGH9"/>
<evidence type="ECO:0000313" key="3">
    <source>
        <dbReference type="Proteomes" id="UP000317650"/>
    </source>
</evidence>
<evidence type="ECO:0000256" key="1">
    <source>
        <dbReference type="SAM" id="MobiDB-lite"/>
    </source>
</evidence>
<sequence length="245" mass="26301">MHCPVAMACDTLLPHRRPLSSSEPTSSHLLNHRKQTNDLWRTAVVIDDSIAWASSFPLNQCSARSGAEARARLAGNSWLVPAASTSNPTRSSPKTNASNTSLSSPSNSTHDPHLSFYFPPAFTRLERRDTLSLPCPSPPLAFSFRGSISNVLVRVSRAFTYALRCNVTAGNNASRPAVSQETVPVHAPITTLVIGPKASDVGPQILFLTSCRLSLYKPPLAALSTHTVASSRLLKEESSSPTEAS</sequence>
<keyword evidence="3" id="KW-1185">Reference proteome</keyword>
<feature type="compositionally biased region" description="Polar residues" evidence="1">
    <location>
        <begin position="83"/>
        <end position="94"/>
    </location>
</feature>
<reference evidence="2 3" key="1">
    <citation type="journal article" date="2019" name="Nat. Plants">
        <title>Genome sequencing of Musa balbisiana reveals subgenome evolution and function divergence in polyploid bananas.</title>
        <authorList>
            <person name="Yao X."/>
        </authorList>
    </citation>
    <scope>NUCLEOTIDE SEQUENCE [LARGE SCALE GENOMIC DNA]</scope>
    <source>
        <strain evidence="3">cv. DH-PKW</strain>
        <tissue evidence="2">Leaves</tissue>
    </source>
</reference>
<evidence type="ECO:0000313" key="2">
    <source>
        <dbReference type="EMBL" id="THU60805.1"/>
    </source>
</evidence>
<dbReference type="Proteomes" id="UP000317650">
    <property type="component" value="Chromosome 7"/>
</dbReference>
<accession>A0A4S8JGH9</accession>
<feature type="region of interest" description="Disordered" evidence="1">
    <location>
        <begin position="82"/>
        <end position="110"/>
    </location>
</feature>
<protein>
    <submittedName>
        <fullName evidence="2">Uncharacterized protein</fullName>
    </submittedName>
</protein>
<organism evidence="2 3">
    <name type="scientific">Musa balbisiana</name>
    <name type="common">Banana</name>
    <dbReference type="NCBI Taxonomy" id="52838"/>
    <lineage>
        <taxon>Eukaryota</taxon>
        <taxon>Viridiplantae</taxon>
        <taxon>Streptophyta</taxon>
        <taxon>Embryophyta</taxon>
        <taxon>Tracheophyta</taxon>
        <taxon>Spermatophyta</taxon>
        <taxon>Magnoliopsida</taxon>
        <taxon>Liliopsida</taxon>
        <taxon>Zingiberales</taxon>
        <taxon>Musaceae</taxon>
        <taxon>Musa</taxon>
    </lineage>
</organism>
<comment type="caution">
    <text evidence="2">The sequence shown here is derived from an EMBL/GenBank/DDBJ whole genome shotgun (WGS) entry which is preliminary data.</text>
</comment>
<gene>
    <name evidence="2" type="ORF">C4D60_Mb07t16610</name>
</gene>
<name>A0A4S8JGH9_MUSBA</name>
<proteinExistence type="predicted"/>